<keyword evidence="5" id="KW-1185">Reference proteome</keyword>
<reference evidence="4" key="1">
    <citation type="submission" date="2022-11" db="EMBL/GenBank/DDBJ databases">
        <authorList>
            <person name="Morgan W.R."/>
            <person name="Tartar A."/>
        </authorList>
    </citation>
    <scope>NUCLEOTIDE SEQUENCE</scope>
    <source>
        <strain evidence="4">ARSEF 373</strain>
    </source>
</reference>
<feature type="region of interest" description="Disordered" evidence="3">
    <location>
        <begin position="1124"/>
        <end position="1192"/>
    </location>
</feature>
<dbReference type="SMART" id="SM00320">
    <property type="entry name" value="WD40"/>
    <property type="match status" value="5"/>
</dbReference>
<feature type="compositionally biased region" description="Polar residues" evidence="3">
    <location>
        <begin position="1315"/>
        <end position="1329"/>
    </location>
</feature>
<dbReference type="SUPFAM" id="SSF50978">
    <property type="entry name" value="WD40 repeat-like"/>
    <property type="match status" value="2"/>
</dbReference>
<accession>A0AAV2Z7T8</accession>
<feature type="coiled-coil region" evidence="2">
    <location>
        <begin position="1013"/>
        <end position="1047"/>
    </location>
</feature>
<feature type="compositionally biased region" description="Polar residues" evidence="3">
    <location>
        <begin position="1141"/>
        <end position="1160"/>
    </location>
</feature>
<feature type="repeat" description="WD" evidence="1">
    <location>
        <begin position="511"/>
        <end position="552"/>
    </location>
</feature>
<protein>
    <submittedName>
        <fullName evidence="4">Uncharacterized protein</fullName>
    </submittedName>
</protein>
<feature type="coiled-coil region" evidence="2">
    <location>
        <begin position="1393"/>
        <end position="1427"/>
    </location>
</feature>
<comment type="caution">
    <text evidence="4">The sequence shown here is derived from an EMBL/GenBank/DDBJ whole genome shotgun (WGS) entry which is preliminary data.</text>
</comment>
<dbReference type="InterPro" id="IPR036322">
    <property type="entry name" value="WD40_repeat_dom_sf"/>
</dbReference>
<dbReference type="InterPro" id="IPR052993">
    <property type="entry name" value="CFA-57"/>
</dbReference>
<evidence type="ECO:0000256" key="1">
    <source>
        <dbReference type="PROSITE-ProRule" id="PRU00221"/>
    </source>
</evidence>
<dbReference type="InterPro" id="IPR015943">
    <property type="entry name" value="WD40/YVTN_repeat-like_dom_sf"/>
</dbReference>
<feature type="compositionally biased region" description="Polar residues" evidence="3">
    <location>
        <begin position="1296"/>
        <end position="1306"/>
    </location>
</feature>
<dbReference type="PANTHER" id="PTHR32215">
    <property type="entry name" value="CILIA- AND FLAGELLA-ASSOCIATED PROTEIN 57"/>
    <property type="match status" value="1"/>
</dbReference>
<evidence type="ECO:0000256" key="2">
    <source>
        <dbReference type="SAM" id="Coils"/>
    </source>
</evidence>
<evidence type="ECO:0000256" key="3">
    <source>
        <dbReference type="SAM" id="MobiDB-lite"/>
    </source>
</evidence>
<dbReference type="Proteomes" id="UP001146120">
    <property type="component" value="Unassembled WGS sequence"/>
</dbReference>
<dbReference type="PROSITE" id="PS50294">
    <property type="entry name" value="WD_REPEATS_REGION"/>
    <property type="match status" value="1"/>
</dbReference>
<dbReference type="PANTHER" id="PTHR32215:SF0">
    <property type="entry name" value="CILIA- AND FLAGELLA-ASSOCIATED PROTEIN 57"/>
    <property type="match status" value="1"/>
</dbReference>
<feature type="region of interest" description="Disordered" evidence="3">
    <location>
        <begin position="1296"/>
        <end position="1393"/>
    </location>
</feature>
<sequence>MTRAHCLSLRLRWLTCGVDVPRISHALGFHATNAAPVEFLNESLVVFPVGHHLAFLHLENQAMDFLEPTHTVQAIQSFHVSADREYLAVAEVHCSSVVDSLVAMVTTPLKTQMQQPMITGGTASPFGSHSHVEQKQQHVLSIYKVSTRHRTRTLALSHSATIVSCSFSADNKFLVMLEDAPSHNVTYWKVSTGKLLASSKCPSRGSRIHISPNNSSYISVSGPTILKYWVWTQNDFKIGNLLPPTREQEHFVDHIWLREYMAAVSERGMLLCFRSTPDYAGVDLVHTYKCHQPSFVRLECIATHTKGFVIGGSAGFFSMYECSDDPKDPFLFVRTIAVGDIAFECIAVSPSMETIVAYSKSQEMITFSMGAIDVVQEDRVGYREIVKFGDQIGAVLQVDSCIQRPTIVTCGTDRTVRMWNYELRLYELQHQFPEEPNALSVHPSGFMLIVAFKERVRIYNILQESLRQIRELSIKSCRVVKFAHGGHVFACASGITVSTFRTYTCEPVHSFSGHIAAVRCLNWSRDDYYLFSAAHDGAIYRWNNASGTRCEEMQHVVKQCQYAALAVDQRDYRVVVAAGSDGRLRQIVSGEEVKSLELPAGVYITALAIMRDNSRLFAGTSLGSILVFPWPLADYTSGAWEIYGQTDAIACLRVTEDNQQLFSAAEDGTVCVYKILAVDAAYQRAGLTPAAEVDEYAEAIEHFRLMPTKKASPHSFTDAVLVSREDLEERQNALVEMQQKYDQVKADVEFALHRKENEWIDRLRVTKEESESLVIQERVRYEELEARHQQALRKHAEDMAIKEANHVVMTQELENQYERKLAQEIARYDALSETLEQTRQRCEALIESQDNQHRGLLHSERKAAHARTKEQNSIIKRLHDDVKYNQVKFEEILHQQETEYEQELQKQRSDFEKQLEVERANTAMKQGQLSATTTKLESLKKKLQELKASSHARDIILSTEKARSAKLELALVQYERHFEHCKDVMSDKEKEIGGLKSTNRILENFRSVLDHRIDNLEMEKAPMEAHVEALENQMGEMKEELVEEFKTKAAIQQDMIVKDAKIKMLLHEVKKLRQNMLKREYAMSEMTRELSRMVQMTNVKDLEAAVKDAYKVYVIGETIRKKPPKLLSGSSSLDKDHVATPSPSKLTPGGKQTQQPQVPASPQKRASIASSNVPASPAKGQKGKPEPAKPANAAEVAAQAMASVAASDEMLGYDCKHAVDESVKQVEFMSRTIVTLRAALESTKMKADRIRRDSVAEGSILIEECNKLRKENKAHIIHIRELEHMVSAGRYAQAMSPSAGASTMPSTPLKGNRTLGASASSPALPTQATDGPEKTDGDDMPQLVINSPSSKLMPLHRSKSSHTAGRARTPVSPSAARVRHGSPVPTGDFRRGNANHMLRMDDMQTTVEQQKREIKRLQRQVSLLLADDRPGIASTAMTVCGSGLNDEKLTRKIHGVHTGPTTTSEPNITSAHLTTRQIKEMTPEKNHFHHDAIIPIPMPVMTARPGNLRPITPHAAPQLHSSFVLSASDPPKSPDR</sequence>
<gene>
    <name evidence="4" type="ORF">N0F65_007190</name>
</gene>
<feature type="coiled-coil region" evidence="2">
    <location>
        <begin position="901"/>
        <end position="949"/>
    </location>
</feature>
<name>A0AAV2Z7T8_9STRA</name>
<dbReference type="InterPro" id="IPR001680">
    <property type="entry name" value="WD40_rpt"/>
</dbReference>
<evidence type="ECO:0000313" key="5">
    <source>
        <dbReference type="Proteomes" id="UP001146120"/>
    </source>
</evidence>
<dbReference type="Gene3D" id="2.130.10.10">
    <property type="entry name" value="YVTN repeat-like/Quinoprotein amine dehydrogenase"/>
    <property type="match status" value="2"/>
</dbReference>
<feature type="region of interest" description="Disordered" evidence="3">
    <location>
        <begin position="1511"/>
        <end position="1536"/>
    </location>
</feature>
<feature type="coiled-coil region" evidence="2">
    <location>
        <begin position="727"/>
        <end position="852"/>
    </location>
</feature>
<dbReference type="EMBL" id="DAKRPA010000032">
    <property type="protein sequence ID" value="DBA02371.1"/>
    <property type="molecule type" value="Genomic_DNA"/>
</dbReference>
<evidence type="ECO:0000313" key="4">
    <source>
        <dbReference type="EMBL" id="DBA02371.1"/>
    </source>
</evidence>
<keyword evidence="1" id="KW-0853">WD repeat</keyword>
<dbReference type="Pfam" id="PF00400">
    <property type="entry name" value="WD40"/>
    <property type="match status" value="2"/>
</dbReference>
<proteinExistence type="predicted"/>
<reference evidence="4" key="2">
    <citation type="journal article" date="2023" name="Microbiol Resour">
        <title>Decontamination and Annotation of the Draft Genome Sequence of the Oomycete Lagenidium giganteum ARSEF 373.</title>
        <authorList>
            <person name="Morgan W.R."/>
            <person name="Tartar A."/>
        </authorList>
    </citation>
    <scope>NUCLEOTIDE SEQUENCE</scope>
    <source>
        <strain evidence="4">ARSEF 373</strain>
    </source>
</reference>
<organism evidence="4 5">
    <name type="scientific">Lagenidium giganteum</name>
    <dbReference type="NCBI Taxonomy" id="4803"/>
    <lineage>
        <taxon>Eukaryota</taxon>
        <taxon>Sar</taxon>
        <taxon>Stramenopiles</taxon>
        <taxon>Oomycota</taxon>
        <taxon>Peronosporomycetes</taxon>
        <taxon>Pythiales</taxon>
        <taxon>Pythiaceae</taxon>
    </lineage>
</organism>
<dbReference type="PROSITE" id="PS50082">
    <property type="entry name" value="WD_REPEATS_2"/>
    <property type="match status" value="1"/>
</dbReference>
<keyword evidence="2" id="KW-0175">Coiled coil</keyword>